<dbReference type="EMBL" id="GECZ01006340">
    <property type="protein sequence ID" value="JAS63429.1"/>
    <property type="molecule type" value="Transcribed_RNA"/>
</dbReference>
<protein>
    <submittedName>
        <fullName evidence="1">Uncharacterized protein</fullName>
    </submittedName>
</protein>
<organism evidence="1">
    <name type="scientific">Cuerna arida</name>
    <dbReference type="NCBI Taxonomy" id="1464854"/>
    <lineage>
        <taxon>Eukaryota</taxon>
        <taxon>Metazoa</taxon>
        <taxon>Ecdysozoa</taxon>
        <taxon>Arthropoda</taxon>
        <taxon>Hexapoda</taxon>
        <taxon>Insecta</taxon>
        <taxon>Pterygota</taxon>
        <taxon>Neoptera</taxon>
        <taxon>Paraneoptera</taxon>
        <taxon>Hemiptera</taxon>
        <taxon>Auchenorrhyncha</taxon>
        <taxon>Membracoidea</taxon>
        <taxon>Cicadellidae</taxon>
        <taxon>Cicadellinae</taxon>
        <taxon>Proconiini</taxon>
        <taxon>Cuerna</taxon>
    </lineage>
</organism>
<sequence length="102" mass="10961">LHQTEASGVDCVETADQVLEEQLEGLGQAKHRVSGDDEGCDLLPAIVDQLTFVSRGVGAGYGRRTVVGARGPVMVSDGHEVQGRVVDHAAQRVEQTQARRRK</sequence>
<evidence type="ECO:0000313" key="1">
    <source>
        <dbReference type="EMBL" id="JAS63429.1"/>
    </source>
</evidence>
<feature type="non-terminal residue" evidence="1">
    <location>
        <position position="102"/>
    </location>
</feature>
<name>A0A1B6GLV8_9HEMI</name>
<dbReference type="AlphaFoldDB" id="A0A1B6GLV8"/>
<feature type="non-terminal residue" evidence="1">
    <location>
        <position position="1"/>
    </location>
</feature>
<gene>
    <name evidence="1" type="ORF">g.264</name>
</gene>
<accession>A0A1B6GLV8</accession>
<proteinExistence type="predicted"/>
<reference evidence="1" key="1">
    <citation type="submission" date="2015-11" db="EMBL/GenBank/DDBJ databases">
        <title>De novo transcriptome assembly of four potential Pierce s Disease insect vectors from Arizona vineyards.</title>
        <authorList>
            <person name="Tassone E.E."/>
        </authorList>
    </citation>
    <scope>NUCLEOTIDE SEQUENCE</scope>
</reference>